<evidence type="ECO:0000313" key="3">
    <source>
        <dbReference type="Proteomes" id="UP000654918"/>
    </source>
</evidence>
<sequence>MSFTLHTLSGRTPVPASQTPDTRRTRLRLPLQHPNVAAVNFTADLRRGLPDAAASQLISASHYCRRKSNMYAQRRMARTTASAIRRAGETFNTWPMTVVGFVGRRPLRASCCQGVPNRCPPKAGAASGPPLSRQAVGPGSAVGIQTPLFAWGRRLLR</sequence>
<comment type="caution">
    <text evidence="2">The sequence shown here is derived from an EMBL/GenBank/DDBJ whole genome shotgun (WGS) entry which is preliminary data.</text>
</comment>
<dbReference type="AlphaFoldDB" id="A0A8H6K956"/>
<gene>
    <name evidence="2" type="ORF">CPLU01_09647</name>
</gene>
<reference evidence="2" key="1">
    <citation type="journal article" date="2020" name="Phytopathology">
        <title>Genome Sequence Resources of Colletotrichum truncatum, C. plurivorum, C. musicola, and C. sojae: Four Species Pathogenic to Soybean (Glycine max).</title>
        <authorList>
            <person name="Rogerio F."/>
            <person name="Boufleur T.R."/>
            <person name="Ciampi-Guillardi M."/>
            <person name="Sukno S.A."/>
            <person name="Thon M.R."/>
            <person name="Massola Junior N.S."/>
            <person name="Baroncelli R."/>
        </authorList>
    </citation>
    <scope>NUCLEOTIDE SEQUENCE</scope>
    <source>
        <strain evidence="2">LFN00145</strain>
    </source>
</reference>
<name>A0A8H6K956_9PEZI</name>
<feature type="compositionally biased region" description="Polar residues" evidence="1">
    <location>
        <begin position="1"/>
        <end position="18"/>
    </location>
</feature>
<evidence type="ECO:0000313" key="2">
    <source>
        <dbReference type="EMBL" id="KAF6826451.1"/>
    </source>
</evidence>
<feature type="region of interest" description="Disordered" evidence="1">
    <location>
        <begin position="1"/>
        <end position="26"/>
    </location>
</feature>
<protein>
    <submittedName>
        <fullName evidence="2">Uncharacterized protein</fullName>
    </submittedName>
</protein>
<evidence type="ECO:0000256" key="1">
    <source>
        <dbReference type="SAM" id="MobiDB-lite"/>
    </source>
</evidence>
<keyword evidence="3" id="KW-1185">Reference proteome</keyword>
<accession>A0A8H6K956</accession>
<dbReference type="Proteomes" id="UP000654918">
    <property type="component" value="Unassembled WGS sequence"/>
</dbReference>
<proteinExistence type="predicted"/>
<dbReference type="EMBL" id="WIGO01000154">
    <property type="protein sequence ID" value="KAF6826451.1"/>
    <property type="molecule type" value="Genomic_DNA"/>
</dbReference>
<organism evidence="2 3">
    <name type="scientific">Colletotrichum plurivorum</name>
    <dbReference type="NCBI Taxonomy" id="2175906"/>
    <lineage>
        <taxon>Eukaryota</taxon>
        <taxon>Fungi</taxon>
        <taxon>Dikarya</taxon>
        <taxon>Ascomycota</taxon>
        <taxon>Pezizomycotina</taxon>
        <taxon>Sordariomycetes</taxon>
        <taxon>Hypocreomycetidae</taxon>
        <taxon>Glomerellales</taxon>
        <taxon>Glomerellaceae</taxon>
        <taxon>Colletotrichum</taxon>
        <taxon>Colletotrichum orchidearum species complex</taxon>
    </lineage>
</organism>